<dbReference type="AlphaFoldDB" id="A0A077QUN6"/>
<organism evidence="2">
    <name type="scientific">Melanopsichium pennsylvanicum 4</name>
    <dbReference type="NCBI Taxonomy" id="1398559"/>
    <lineage>
        <taxon>Eukaryota</taxon>
        <taxon>Fungi</taxon>
        <taxon>Dikarya</taxon>
        <taxon>Basidiomycota</taxon>
        <taxon>Ustilaginomycotina</taxon>
        <taxon>Ustilaginomycetes</taxon>
        <taxon>Ustilaginales</taxon>
        <taxon>Ustilaginaceae</taxon>
        <taxon>Melanopsichium</taxon>
    </lineage>
</organism>
<proteinExistence type="predicted"/>
<feature type="compositionally biased region" description="Low complexity" evidence="1">
    <location>
        <begin position="434"/>
        <end position="447"/>
    </location>
</feature>
<feature type="compositionally biased region" description="Low complexity" evidence="1">
    <location>
        <begin position="461"/>
        <end position="487"/>
    </location>
</feature>
<dbReference type="GO" id="GO:0001100">
    <property type="term" value="P:negative regulation of exit from mitosis"/>
    <property type="evidence" value="ECO:0007669"/>
    <property type="project" value="InterPro"/>
</dbReference>
<feature type="region of interest" description="Disordered" evidence="1">
    <location>
        <begin position="78"/>
        <end position="190"/>
    </location>
</feature>
<feature type="compositionally biased region" description="Low complexity" evidence="1">
    <location>
        <begin position="78"/>
        <end position="91"/>
    </location>
</feature>
<feature type="region of interest" description="Disordered" evidence="1">
    <location>
        <begin position="834"/>
        <end position="855"/>
    </location>
</feature>
<dbReference type="InterPro" id="IPR034586">
    <property type="entry name" value="Bfa1/Byr4"/>
</dbReference>
<feature type="region of interest" description="Disordered" evidence="1">
    <location>
        <begin position="417"/>
        <end position="594"/>
    </location>
</feature>
<feature type="compositionally biased region" description="Basic and acidic residues" evidence="1">
    <location>
        <begin position="92"/>
        <end position="101"/>
    </location>
</feature>
<feature type="compositionally biased region" description="Low complexity" evidence="1">
    <location>
        <begin position="517"/>
        <end position="541"/>
    </location>
</feature>
<feature type="region of interest" description="Disordered" evidence="1">
    <location>
        <begin position="234"/>
        <end position="274"/>
    </location>
</feature>
<feature type="compositionally biased region" description="Acidic residues" evidence="1">
    <location>
        <begin position="264"/>
        <end position="274"/>
    </location>
</feature>
<feature type="compositionally biased region" description="Low complexity" evidence="1">
    <location>
        <begin position="123"/>
        <end position="136"/>
    </location>
</feature>
<feature type="compositionally biased region" description="Polar residues" evidence="1">
    <location>
        <begin position="155"/>
        <end position="168"/>
    </location>
</feature>
<reference evidence="2" key="1">
    <citation type="journal article" date="2014" name="Genome Biol. Evol.">
        <title>Gene Loss Rather Than Gene Gain Is Associated with a Host Jump from Monocots to Dicots in the Smut Fungus Melanopsichium pennsylvanicum.</title>
        <authorList>
            <person name="Sharma R."/>
            <person name="Mishra B."/>
            <person name="Runge F."/>
            <person name="Thines M."/>
        </authorList>
    </citation>
    <scope>NUCLEOTIDE SEQUENCE</scope>
    <source>
        <strain evidence="2">4</strain>
    </source>
</reference>
<feature type="compositionally biased region" description="Polar residues" evidence="1">
    <location>
        <begin position="554"/>
        <end position="575"/>
    </location>
</feature>
<dbReference type="PANTHER" id="PTHR35140:SF1">
    <property type="entry name" value="MITOTIC CHECK POINT PROTEIN BFA1"/>
    <property type="match status" value="1"/>
</dbReference>
<feature type="compositionally biased region" description="Low complexity" evidence="1">
    <location>
        <begin position="234"/>
        <end position="256"/>
    </location>
</feature>
<dbReference type="EMBL" id="HG529590">
    <property type="protein sequence ID" value="CDI53725.1"/>
    <property type="molecule type" value="Genomic_DNA"/>
</dbReference>
<accession>A0A077QUN6</accession>
<feature type="compositionally biased region" description="Polar residues" evidence="1">
    <location>
        <begin position="643"/>
        <end position="654"/>
    </location>
</feature>
<dbReference type="GO" id="GO:0044732">
    <property type="term" value="C:mitotic spindle pole body"/>
    <property type="evidence" value="ECO:0007669"/>
    <property type="project" value="TreeGrafter"/>
</dbReference>
<evidence type="ECO:0000313" key="2">
    <source>
        <dbReference type="EMBL" id="CDI53725.1"/>
    </source>
</evidence>
<dbReference type="GO" id="GO:1990334">
    <property type="term" value="C:Bfa1-Bub2 complex"/>
    <property type="evidence" value="ECO:0007669"/>
    <property type="project" value="InterPro"/>
</dbReference>
<feature type="region of interest" description="Disordered" evidence="1">
    <location>
        <begin position="642"/>
        <end position="666"/>
    </location>
</feature>
<dbReference type="PANTHER" id="PTHR35140">
    <property type="entry name" value="MITOTIC CHECK POINT PROTEIN BFA1"/>
    <property type="match status" value="1"/>
</dbReference>
<feature type="region of interest" description="Disordered" evidence="1">
    <location>
        <begin position="26"/>
        <end position="62"/>
    </location>
</feature>
<name>A0A077QUN6_9BASI</name>
<sequence>MSQVEDWSDGDFDLEHTELRTDQITLKDVISEPLAPEELDESPNWNQSFAEDTIDDGSDEQTDTIKLSSEASSALKRLLQASKDSASSAQHSAHDDLDDQLRPPALDLARVSQYAAGQDDVQTCSTASPSTSASTSYRSMMGLSTDLTDPESPHSKNSAHTTSIYSSHSSDRARSDFDIQSSGPEDSLELDFELAPDLNNLSLCSSLSRARSNTSLSQVSRDVWDDDPATSALLSSTTHTSASSLHPPSLPHNPSSDKSMSGESDADDEHDDVLDGLDLEGSIFEARPGPSLQSASLVKAKLEAILDLKRSGKQVGSADDHGQVTDPDTGIAAGLVITDDFDLSPSRIAARGLPAKINHSSHAILPRLDLKSSANRDEQQLCHPLRTASQHSYRMPVPEISSVLPIGSRSEIRSAGRNRLRFKRSASDLQTHVSTPASNSTASASNRAFHRGSQLTRKRSLPSMRTSPPSTSPSTAAASPSTLDASPGPSSTLSARQRHHSGNSDTAPNSHFRGKGTSRLTDSTAASRARAAETAADQLARLQRDISAPARPSTPITFPSRFTHQPASRISMSTRSKIRSDQQRRGSSGEGAPVARLLKRSVTYGSGAELDGIDDLPGATSPVILPSPSFDKLNTIHPPATAAFNTSAPKNGAQSKCGGRRGPKSKPALIRALGVGASPAHKTVKGMRWNAQALRWEGNESVLRDFDQVIQSSSRPALISQLTGSSNSSAFAHATGYSSPLSPESSTLINHIASGARVVGDMLFDPVQMRWIHKSGDEEHDIFAECDDLLDGGAVSNNFAASTSVLDGDNTVRARRTRSTEAFSRFSNPWTLLGGKHDSGSSAPDDDAHERSTGWKNDQAIRRAISRGVFASNVGIGREFWDACVQAEKRHALEIDGCLSPNSVTRLQSRTCSSTSDRPLTMKEIDRPRPHLYYLEKIAKSIVKPDDKR</sequence>
<dbReference type="GO" id="GO:0005096">
    <property type="term" value="F:GTPase activator activity"/>
    <property type="evidence" value="ECO:0007669"/>
    <property type="project" value="InterPro"/>
</dbReference>
<evidence type="ECO:0000256" key="1">
    <source>
        <dbReference type="SAM" id="MobiDB-lite"/>
    </source>
</evidence>
<protein>
    <submittedName>
        <fullName evidence="2">Uncharacterized protein</fullName>
    </submittedName>
</protein>
<feature type="compositionally biased region" description="Acidic residues" evidence="1">
    <location>
        <begin position="52"/>
        <end position="62"/>
    </location>
</feature>